<feature type="compositionally biased region" description="Polar residues" evidence="1">
    <location>
        <begin position="1"/>
        <end position="11"/>
    </location>
</feature>
<keyword evidence="3" id="KW-1185">Reference proteome</keyword>
<dbReference type="PANTHER" id="PTHR38116">
    <property type="entry name" value="CHROMOSOME 7, WHOLE GENOME SHOTGUN SEQUENCE"/>
    <property type="match status" value="1"/>
</dbReference>
<organism evidence="2 3">
    <name type="scientific">Alternaria atra</name>
    <dbReference type="NCBI Taxonomy" id="119953"/>
    <lineage>
        <taxon>Eukaryota</taxon>
        <taxon>Fungi</taxon>
        <taxon>Dikarya</taxon>
        <taxon>Ascomycota</taxon>
        <taxon>Pezizomycotina</taxon>
        <taxon>Dothideomycetes</taxon>
        <taxon>Pleosporomycetidae</taxon>
        <taxon>Pleosporales</taxon>
        <taxon>Pleosporineae</taxon>
        <taxon>Pleosporaceae</taxon>
        <taxon>Alternaria</taxon>
        <taxon>Alternaria sect. Ulocladioides</taxon>
    </lineage>
</organism>
<comment type="caution">
    <text evidence="2">The sequence shown here is derived from an EMBL/GenBank/DDBJ whole genome shotgun (WGS) entry which is preliminary data.</text>
</comment>
<feature type="compositionally biased region" description="Basic and acidic residues" evidence="1">
    <location>
        <begin position="77"/>
        <end position="86"/>
    </location>
</feature>
<dbReference type="Pfam" id="PF11905">
    <property type="entry name" value="DUF3425"/>
    <property type="match status" value="1"/>
</dbReference>
<evidence type="ECO:0000313" key="3">
    <source>
        <dbReference type="Proteomes" id="UP000676310"/>
    </source>
</evidence>
<accession>A0A8J2MXE9</accession>
<dbReference type="PANTHER" id="PTHR38116:SF1">
    <property type="entry name" value="BZIP DOMAIN-CONTAINING PROTEIN"/>
    <property type="match status" value="1"/>
</dbReference>
<proteinExistence type="predicted"/>
<reference evidence="2" key="1">
    <citation type="submission" date="2021-05" db="EMBL/GenBank/DDBJ databases">
        <authorList>
            <person name="Stam R."/>
        </authorList>
    </citation>
    <scope>NUCLEOTIDE SEQUENCE</scope>
    <source>
        <strain evidence="2">CS162</strain>
    </source>
</reference>
<name>A0A8J2MXE9_9PLEO</name>
<evidence type="ECO:0008006" key="4">
    <source>
        <dbReference type="Google" id="ProtNLM"/>
    </source>
</evidence>
<dbReference type="RefSeq" id="XP_043166106.1">
    <property type="nucleotide sequence ID" value="XM_043310171.1"/>
</dbReference>
<dbReference type="AlphaFoldDB" id="A0A8J2MXE9"/>
<dbReference type="Proteomes" id="UP000676310">
    <property type="component" value="Unassembled WGS sequence"/>
</dbReference>
<dbReference type="EMBL" id="CAJRGZ010000015">
    <property type="protein sequence ID" value="CAG5150158.1"/>
    <property type="molecule type" value="Genomic_DNA"/>
</dbReference>
<evidence type="ECO:0000313" key="2">
    <source>
        <dbReference type="EMBL" id="CAG5150158.1"/>
    </source>
</evidence>
<sequence>MSATPMSSGLNHSGAPIELAWSSQRPELRDEKEDWMGVTNPVERRKLQNRLNQRARRNRAQKNSAIFKQPHSIVVPDEIHESDASGREGSCSTSDASRDDSSEPNGTITRKSCMAAHPKVKELMQRFSEHAYASYMQGTPALSHLPLLLKYNVASGLARNAEILGVTAQYYDWYGISPLNKQGPLLGSGAGAEWPACLQPTELQRSIEHHPWLDLFPWPKVRNNMLQAFQRTELVDYEDELCIDICEYNHLDRKPILIVWGPPEDHRSWEIDLIFLEKWGWLLSGCPEVYETTNYWRATRGEKPLTPQQWHNTIRRSLPEQFH</sequence>
<dbReference type="InterPro" id="IPR021833">
    <property type="entry name" value="DUF3425"/>
</dbReference>
<feature type="region of interest" description="Disordered" evidence="1">
    <location>
        <begin position="1"/>
        <end position="110"/>
    </location>
</feature>
<dbReference type="GeneID" id="67014024"/>
<protein>
    <recommendedName>
        <fullName evidence="4">BZIP domain-containing protein</fullName>
    </recommendedName>
</protein>
<feature type="compositionally biased region" description="Basic and acidic residues" evidence="1">
    <location>
        <begin position="26"/>
        <end position="35"/>
    </location>
</feature>
<gene>
    <name evidence="2" type="ORF">ALTATR162_LOCUS2565</name>
</gene>
<evidence type="ECO:0000256" key="1">
    <source>
        <dbReference type="SAM" id="MobiDB-lite"/>
    </source>
</evidence>
<dbReference type="OrthoDB" id="2245989at2759"/>